<evidence type="ECO:0000313" key="2">
    <source>
        <dbReference type="EMBL" id="KON82820.1"/>
    </source>
</evidence>
<accession>A0A0M0FZ28</accession>
<dbReference type="EMBL" id="LGUE01000008">
    <property type="protein sequence ID" value="KON82820.1"/>
    <property type="molecule type" value="Genomic_DNA"/>
</dbReference>
<dbReference type="STRING" id="189381.GCA_900166615_00545"/>
<keyword evidence="1" id="KW-0472">Membrane</keyword>
<dbReference type="Proteomes" id="UP000037405">
    <property type="component" value="Unassembled WGS sequence"/>
</dbReference>
<dbReference type="OrthoDB" id="2448863at2"/>
<dbReference type="RefSeq" id="WP_053429476.1">
    <property type="nucleotide sequence ID" value="NZ_JAUKEI010000004.1"/>
</dbReference>
<proteinExistence type="predicted"/>
<dbReference type="AlphaFoldDB" id="A0A0M0FZ28"/>
<keyword evidence="1" id="KW-0812">Transmembrane</keyword>
<evidence type="ECO:0000256" key="1">
    <source>
        <dbReference type="SAM" id="Phobius"/>
    </source>
</evidence>
<sequence>MITCPNCHHLNDGGNFCEKCGTRLTEGEAVVAGGAPAASVETVRPNEHLEKAKNVSKLYFGYFMSLLKSPLAKGSRIGEEHFVNGLITIILYSLILPLSMYVALGEYGRYMDSAFLTIVIKPTLAMAVFVFLMSVFTFCAVKVVGVQVTFKSAVAKFGAILVPFIAVFVLGLLMSLFEIYEFVFVLGLGLFGAIFTAPAIVVMSYTRNIASKFDPLYGIILTYVASFIVFALILRGFIMNMIDSLGIFSSPF</sequence>
<feature type="transmembrane region" description="Helical" evidence="1">
    <location>
        <begin position="183"/>
        <end position="204"/>
    </location>
</feature>
<name>A0A0M0FZ28_9BACI</name>
<feature type="transmembrane region" description="Helical" evidence="1">
    <location>
        <begin position="216"/>
        <end position="238"/>
    </location>
</feature>
<evidence type="ECO:0000313" key="3">
    <source>
        <dbReference type="Proteomes" id="UP000037405"/>
    </source>
</evidence>
<evidence type="ECO:0008006" key="4">
    <source>
        <dbReference type="Google" id="ProtNLM"/>
    </source>
</evidence>
<protein>
    <recommendedName>
        <fullName evidence="4">Zinc ribbon domain-containing protein</fullName>
    </recommendedName>
</protein>
<keyword evidence="1" id="KW-1133">Transmembrane helix</keyword>
<feature type="transmembrane region" description="Helical" evidence="1">
    <location>
        <begin position="82"/>
        <end position="104"/>
    </location>
</feature>
<dbReference type="PATRIC" id="fig|189381.12.peg.3168"/>
<gene>
    <name evidence="2" type="ORF">AF331_18350</name>
</gene>
<comment type="caution">
    <text evidence="2">The sequence shown here is derived from an EMBL/GenBank/DDBJ whole genome shotgun (WGS) entry which is preliminary data.</text>
</comment>
<feature type="transmembrane region" description="Helical" evidence="1">
    <location>
        <begin position="124"/>
        <end position="145"/>
    </location>
</feature>
<reference evidence="3" key="1">
    <citation type="submission" date="2015-07" db="EMBL/GenBank/DDBJ databases">
        <title>Fjat-14235 jcm11544.</title>
        <authorList>
            <person name="Liu B."/>
            <person name="Wang J."/>
            <person name="Zhu Y."/>
            <person name="Liu G."/>
            <person name="Chen Q."/>
            <person name="Chen Z."/>
            <person name="Lan J."/>
            <person name="Che J."/>
            <person name="Ge C."/>
            <person name="Shi H."/>
            <person name="Pan Z."/>
            <person name="Liu X."/>
        </authorList>
    </citation>
    <scope>NUCLEOTIDE SEQUENCE [LARGE SCALE GENOMIC DNA]</scope>
    <source>
        <strain evidence="3">JCM 11544</strain>
    </source>
</reference>
<feature type="transmembrane region" description="Helical" evidence="1">
    <location>
        <begin position="157"/>
        <end position="177"/>
    </location>
</feature>
<organism evidence="2 3">
    <name type="scientific">Rossellomorea marisflavi</name>
    <dbReference type="NCBI Taxonomy" id="189381"/>
    <lineage>
        <taxon>Bacteria</taxon>
        <taxon>Bacillati</taxon>
        <taxon>Bacillota</taxon>
        <taxon>Bacilli</taxon>
        <taxon>Bacillales</taxon>
        <taxon>Bacillaceae</taxon>
        <taxon>Rossellomorea</taxon>
    </lineage>
</organism>
<keyword evidence="3" id="KW-1185">Reference proteome</keyword>